<sequence length="140" mass="15287">MDNGPPAEAVRSPPGMSLVDNNFRATRRAAALPASGRAASADRAPFPAGNLALRPVDRARQVRRTGRVHLVRRVLPGDRATQADQVRRADRMHQVDRVRRADRALPVRPGDRADRADRAWRVGNDLPVVPATGLSAPDVR</sequence>
<dbReference type="Proteomes" id="UP000183810">
    <property type="component" value="Chromosome"/>
</dbReference>
<reference evidence="1" key="1">
    <citation type="submission" date="2016-11" db="EMBL/GenBank/DDBJ databases">
        <authorList>
            <person name="Jaros S."/>
            <person name="Januszkiewicz K."/>
            <person name="Wedrychowicz H."/>
        </authorList>
    </citation>
    <scope>NUCLEOTIDE SEQUENCE [LARGE SCALE GENOMIC DNA]</scope>
    <source>
        <strain evidence="1">Y48</strain>
    </source>
</reference>
<name>A0A1J0W084_9NOCA</name>
<organism evidence="1 2">
    <name type="scientific">Nocardia mangyaensis</name>
    <dbReference type="NCBI Taxonomy" id="2213200"/>
    <lineage>
        <taxon>Bacteria</taxon>
        <taxon>Bacillati</taxon>
        <taxon>Actinomycetota</taxon>
        <taxon>Actinomycetes</taxon>
        <taxon>Mycobacteriales</taxon>
        <taxon>Nocardiaceae</taxon>
        <taxon>Nocardia</taxon>
    </lineage>
</organism>
<gene>
    <name evidence="1" type="ORF">BOX37_30800</name>
</gene>
<proteinExistence type="predicted"/>
<protein>
    <submittedName>
        <fullName evidence="1">Uncharacterized protein</fullName>
    </submittedName>
</protein>
<dbReference type="AlphaFoldDB" id="A0A1J0W084"/>
<evidence type="ECO:0000313" key="1">
    <source>
        <dbReference type="EMBL" id="APE37591.1"/>
    </source>
</evidence>
<evidence type="ECO:0000313" key="2">
    <source>
        <dbReference type="Proteomes" id="UP000183810"/>
    </source>
</evidence>
<accession>A0A1J0W084</accession>
<dbReference type="EMBL" id="CP018082">
    <property type="protein sequence ID" value="APE37591.1"/>
    <property type="molecule type" value="Genomic_DNA"/>
</dbReference>
<keyword evidence="2" id="KW-1185">Reference proteome</keyword>
<dbReference type="KEGG" id="nsl:BOX37_30800"/>